<name>A0A8J2YZP5_9PROT</name>
<protein>
    <recommendedName>
        <fullName evidence="3">DUF2141 domain-containing protein</fullName>
    </recommendedName>
</protein>
<gene>
    <name evidence="1" type="ORF">GCM10011611_62230</name>
</gene>
<evidence type="ECO:0008006" key="3">
    <source>
        <dbReference type="Google" id="ProtNLM"/>
    </source>
</evidence>
<comment type="caution">
    <text evidence="1">The sequence shown here is derived from an EMBL/GenBank/DDBJ whole genome shotgun (WGS) entry which is preliminary data.</text>
</comment>
<dbReference type="EMBL" id="BMJQ01000025">
    <property type="protein sequence ID" value="GGF47343.1"/>
    <property type="molecule type" value="Genomic_DNA"/>
</dbReference>
<reference evidence="1" key="1">
    <citation type="journal article" date="2014" name="Int. J. Syst. Evol. Microbiol.">
        <title>Complete genome sequence of Corynebacterium casei LMG S-19264T (=DSM 44701T), isolated from a smear-ripened cheese.</title>
        <authorList>
            <consortium name="US DOE Joint Genome Institute (JGI-PGF)"/>
            <person name="Walter F."/>
            <person name="Albersmeier A."/>
            <person name="Kalinowski J."/>
            <person name="Ruckert C."/>
        </authorList>
    </citation>
    <scope>NUCLEOTIDE SEQUENCE</scope>
    <source>
        <strain evidence="1">CGMCC 1.15725</strain>
    </source>
</reference>
<keyword evidence="2" id="KW-1185">Reference proteome</keyword>
<dbReference type="Proteomes" id="UP000646365">
    <property type="component" value="Unassembled WGS sequence"/>
</dbReference>
<evidence type="ECO:0000313" key="2">
    <source>
        <dbReference type="Proteomes" id="UP000646365"/>
    </source>
</evidence>
<reference evidence="1" key="2">
    <citation type="submission" date="2020-09" db="EMBL/GenBank/DDBJ databases">
        <authorList>
            <person name="Sun Q."/>
            <person name="Zhou Y."/>
        </authorList>
    </citation>
    <scope>NUCLEOTIDE SEQUENCE</scope>
    <source>
        <strain evidence="1">CGMCC 1.15725</strain>
    </source>
</reference>
<dbReference type="InterPro" id="IPR018673">
    <property type="entry name" value="DUF2141"/>
</dbReference>
<organism evidence="1 2">
    <name type="scientific">Aliidongia dinghuensis</name>
    <dbReference type="NCBI Taxonomy" id="1867774"/>
    <lineage>
        <taxon>Bacteria</taxon>
        <taxon>Pseudomonadati</taxon>
        <taxon>Pseudomonadota</taxon>
        <taxon>Alphaproteobacteria</taxon>
        <taxon>Rhodospirillales</taxon>
        <taxon>Dongiaceae</taxon>
        <taxon>Aliidongia</taxon>
    </lineage>
</organism>
<proteinExistence type="predicted"/>
<sequence>MHSAAGNITITIYPDDAAHFLDGKFKLARQSVPVTLPVTHACFAFAEPGYYAVALFHDENNSGHFETTMLGLPADGFGFSNNPTLYLGPPDLGKARFEARSGDNPIAIQMKYY</sequence>
<accession>A0A8J2YZP5</accession>
<dbReference type="AlphaFoldDB" id="A0A8J2YZP5"/>
<evidence type="ECO:0000313" key="1">
    <source>
        <dbReference type="EMBL" id="GGF47343.1"/>
    </source>
</evidence>
<dbReference type="Pfam" id="PF09912">
    <property type="entry name" value="DUF2141"/>
    <property type="match status" value="1"/>
</dbReference>